<dbReference type="EMBL" id="JARBHB010000013">
    <property type="protein sequence ID" value="KAJ8869811.1"/>
    <property type="molecule type" value="Genomic_DNA"/>
</dbReference>
<proteinExistence type="predicted"/>
<sequence length="98" mass="11817">MLTIDERVEIILLCGRERETHRETLQQTPIRGTLNDSQFRKALVELDVPLTTLQRILKKHKLHPYQLHVMHHMTEADLDRRVEMCSWFLEHLEEDKDF</sequence>
<keyword evidence="2" id="KW-1185">Reference proteome</keyword>
<dbReference type="PANTHER" id="PTHR47326">
    <property type="entry name" value="TRANSPOSABLE ELEMENT TC3 TRANSPOSASE-LIKE PROTEIN"/>
    <property type="match status" value="1"/>
</dbReference>
<dbReference type="PANTHER" id="PTHR47326:SF1">
    <property type="entry name" value="HTH PSQ-TYPE DOMAIN-CONTAINING PROTEIN"/>
    <property type="match status" value="1"/>
</dbReference>
<organism evidence="1 2">
    <name type="scientific">Dryococelus australis</name>
    <dbReference type="NCBI Taxonomy" id="614101"/>
    <lineage>
        <taxon>Eukaryota</taxon>
        <taxon>Metazoa</taxon>
        <taxon>Ecdysozoa</taxon>
        <taxon>Arthropoda</taxon>
        <taxon>Hexapoda</taxon>
        <taxon>Insecta</taxon>
        <taxon>Pterygota</taxon>
        <taxon>Neoptera</taxon>
        <taxon>Polyneoptera</taxon>
        <taxon>Phasmatodea</taxon>
        <taxon>Verophasmatodea</taxon>
        <taxon>Anareolatae</taxon>
        <taxon>Phasmatidae</taxon>
        <taxon>Eurycanthinae</taxon>
        <taxon>Dryococelus</taxon>
    </lineage>
</organism>
<protein>
    <submittedName>
        <fullName evidence="1">Uncharacterized protein</fullName>
    </submittedName>
</protein>
<gene>
    <name evidence="1" type="ORF">PR048_028820</name>
</gene>
<dbReference type="Proteomes" id="UP001159363">
    <property type="component" value="Chromosome 12"/>
</dbReference>
<accession>A0ABQ9GBN6</accession>
<evidence type="ECO:0000313" key="1">
    <source>
        <dbReference type="EMBL" id="KAJ8869811.1"/>
    </source>
</evidence>
<name>A0ABQ9GBN6_9NEOP</name>
<evidence type="ECO:0000313" key="2">
    <source>
        <dbReference type="Proteomes" id="UP001159363"/>
    </source>
</evidence>
<comment type="caution">
    <text evidence="1">The sequence shown here is derived from an EMBL/GenBank/DDBJ whole genome shotgun (WGS) entry which is preliminary data.</text>
</comment>
<reference evidence="1 2" key="1">
    <citation type="submission" date="2023-02" db="EMBL/GenBank/DDBJ databases">
        <title>LHISI_Scaffold_Assembly.</title>
        <authorList>
            <person name="Stuart O.P."/>
            <person name="Cleave R."/>
            <person name="Magrath M.J.L."/>
            <person name="Mikheyev A.S."/>
        </authorList>
    </citation>
    <scope>NUCLEOTIDE SEQUENCE [LARGE SCALE GENOMIC DNA]</scope>
    <source>
        <strain evidence="1">Daus_M_001</strain>
        <tissue evidence="1">Leg muscle</tissue>
    </source>
</reference>